<dbReference type="GO" id="GO:0051119">
    <property type="term" value="F:sugar transmembrane transporter activity"/>
    <property type="evidence" value="ECO:0007669"/>
    <property type="project" value="InterPro"/>
</dbReference>
<dbReference type="OrthoDB" id="6612291at2759"/>
<evidence type="ECO:0000313" key="10">
    <source>
        <dbReference type="Proteomes" id="UP000085678"/>
    </source>
</evidence>
<dbReference type="AlphaFoldDB" id="A0A1S3IJD9"/>
<dbReference type="InterPro" id="IPR050549">
    <property type="entry name" value="MFS_Trehalose_Transporter"/>
</dbReference>
<comment type="subcellular location">
    <subcellularLocation>
        <location evidence="1">Cell membrane</location>
        <topology evidence="1">Multi-pass membrane protein</topology>
    </subcellularLocation>
</comment>
<dbReference type="Gene3D" id="1.20.1250.20">
    <property type="entry name" value="MFS general substrate transporter like domains"/>
    <property type="match status" value="1"/>
</dbReference>
<dbReference type="FunFam" id="1.20.1250.20:FF:000055">
    <property type="entry name" value="Facilitated trehalose transporter Tret1-2 homolog"/>
    <property type="match status" value="1"/>
</dbReference>
<keyword evidence="3 8" id="KW-0812">Transmembrane</keyword>
<dbReference type="PRINTS" id="PR00171">
    <property type="entry name" value="SUGRTRNSPORT"/>
</dbReference>
<feature type="domain" description="Major facilitator superfamily (MFS) profile" evidence="9">
    <location>
        <begin position="26"/>
        <end position="447"/>
    </location>
</feature>
<keyword evidence="7" id="KW-0813">Transport</keyword>
<gene>
    <name evidence="11" type="primary">LOC106164755</name>
</gene>
<keyword evidence="6" id="KW-0325">Glycoprotein</keyword>
<dbReference type="InterPro" id="IPR036259">
    <property type="entry name" value="MFS_trans_sf"/>
</dbReference>
<keyword evidence="10" id="KW-1185">Reference proteome</keyword>
<dbReference type="OMA" id="AQSANWF"/>
<feature type="transmembrane region" description="Helical" evidence="8">
    <location>
        <begin position="425"/>
        <end position="443"/>
    </location>
</feature>
<feature type="transmembrane region" description="Helical" evidence="8">
    <location>
        <begin position="150"/>
        <end position="171"/>
    </location>
</feature>
<dbReference type="GeneID" id="106164755"/>
<keyword evidence="5 8" id="KW-0472">Membrane</keyword>
<feature type="transmembrane region" description="Helical" evidence="8">
    <location>
        <begin position="63"/>
        <end position="84"/>
    </location>
</feature>
<dbReference type="KEGG" id="lak:106164755"/>
<evidence type="ECO:0000313" key="11">
    <source>
        <dbReference type="RefSeq" id="XP_013398228.1"/>
    </source>
</evidence>
<evidence type="ECO:0000256" key="5">
    <source>
        <dbReference type="ARBA" id="ARBA00023136"/>
    </source>
</evidence>
<evidence type="ECO:0000256" key="6">
    <source>
        <dbReference type="ARBA" id="ARBA00023180"/>
    </source>
</evidence>
<dbReference type="SUPFAM" id="SSF103473">
    <property type="entry name" value="MFS general substrate transporter"/>
    <property type="match status" value="1"/>
</dbReference>
<name>A0A1S3IJD9_LINAN</name>
<comment type="similarity">
    <text evidence="7">Belongs to the major facilitator superfamily. Sugar transporter (TC 2.A.1.1) family.</text>
</comment>
<dbReference type="InterPro" id="IPR020846">
    <property type="entry name" value="MFS_dom"/>
</dbReference>
<evidence type="ECO:0000256" key="7">
    <source>
        <dbReference type="RuleBase" id="RU003346"/>
    </source>
</evidence>
<dbReference type="Proteomes" id="UP000085678">
    <property type="component" value="Unplaced"/>
</dbReference>
<evidence type="ECO:0000256" key="8">
    <source>
        <dbReference type="SAM" id="Phobius"/>
    </source>
</evidence>
<evidence type="ECO:0000256" key="3">
    <source>
        <dbReference type="ARBA" id="ARBA00022692"/>
    </source>
</evidence>
<dbReference type="InterPro" id="IPR044775">
    <property type="entry name" value="MFS_ERD6/Tret1-like"/>
</dbReference>
<reference evidence="11" key="1">
    <citation type="submission" date="2025-08" db="UniProtKB">
        <authorList>
            <consortium name="RefSeq"/>
        </authorList>
    </citation>
    <scope>IDENTIFICATION</scope>
    <source>
        <tissue evidence="11">Gonads</tissue>
    </source>
</reference>
<evidence type="ECO:0000259" key="9">
    <source>
        <dbReference type="PROSITE" id="PS50850"/>
    </source>
</evidence>
<feature type="transmembrane region" description="Helical" evidence="8">
    <location>
        <begin position="262"/>
        <end position="283"/>
    </location>
</feature>
<feature type="transmembrane region" description="Helical" evidence="8">
    <location>
        <begin position="322"/>
        <end position="342"/>
    </location>
</feature>
<dbReference type="PANTHER" id="PTHR48021:SF1">
    <property type="entry name" value="GH07001P-RELATED"/>
    <property type="match status" value="1"/>
</dbReference>
<dbReference type="CDD" id="cd17358">
    <property type="entry name" value="MFS_GLUT6_8_Class3_like"/>
    <property type="match status" value="1"/>
</dbReference>
<dbReference type="InterPro" id="IPR005828">
    <property type="entry name" value="MFS_sugar_transport-like"/>
</dbReference>
<dbReference type="RefSeq" id="XP_013398228.1">
    <property type="nucleotide sequence ID" value="XM_013542774.1"/>
</dbReference>
<feature type="transmembrane region" description="Helical" evidence="8">
    <location>
        <begin position="177"/>
        <end position="195"/>
    </location>
</feature>
<dbReference type="Pfam" id="PF00083">
    <property type="entry name" value="Sugar_tr"/>
    <property type="match status" value="1"/>
</dbReference>
<organism evidence="10 11">
    <name type="scientific">Lingula anatina</name>
    <name type="common">Brachiopod</name>
    <name type="synonym">Lingula unguis</name>
    <dbReference type="NCBI Taxonomy" id="7574"/>
    <lineage>
        <taxon>Eukaryota</taxon>
        <taxon>Metazoa</taxon>
        <taxon>Spiralia</taxon>
        <taxon>Lophotrochozoa</taxon>
        <taxon>Brachiopoda</taxon>
        <taxon>Linguliformea</taxon>
        <taxon>Lingulata</taxon>
        <taxon>Lingulida</taxon>
        <taxon>Linguloidea</taxon>
        <taxon>Lingulidae</taxon>
        <taxon>Lingula</taxon>
    </lineage>
</organism>
<evidence type="ECO:0000256" key="2">
    <source>
        <dbReference type="ARBA" id="ARBA00022475"/>
    </source>
</evidence>
<dbReference type="PROSITE" id="PS00216">
    <property type="entry name" value="SUGAR_TRANSPORT_1"/>
    <property type="match status" value="1"/>
</dbReference>
<dbReference type="FunCoup" id="A0A1S3IJD9">
    <property type="interactions" value="286"/>
</dbReference>
<accession>A0A1S3IJD9</accession>
<keyword evidence="4 8" id="KW-1133">Transmembrane helix</keyword>
<feature type="transmembrane region" description="Helical" evidence="8">
    <location>
        <begin position="393"/>
        <end position="413"/>
    </location>
</feature>
<proteinExistence type="inferred from homology"/>
<feature type="transmembrane region" description="Helical" evidence="8">
    <location>
        <begin position="91"/>
        <end position="109"/>
    </location>
</feature>
<dbReference type="PANTHER" id="PTHR48021">
    <property type="match status" value="1"/>
</dbReference>
<feature type="transmembrane region" description="Helical" evidence="8">
    <location>
        <begin position="354"/>
        <end position="381"/>
    </location>
</feature>
<evidence type="ECO:0000256" key="1">
    <source>
        <dbReference type="ARBA" id="ARBA00004651"/>
    </source>
</evidence>
<keyword evidence="11" id="KW-0762">Sugar transport</keyword>
<sequence length="469" mass="50826">MATLLNSGGKLVNSKYNGTVKNLIVASVAACLGAVAFGFSIGYSSPAVSQMQKEGMMDKYQAAWFGSLLSIGGICGGPVAGWTIEKFGRRNTLMLTAVPFTLGWLLIVWPGQLLLLYVGRLLTGFGGAMITVVGPVYVAEVSTKELRGMLGSGIQLGITLGILDVYTLGMFFKWTNLALISIIPGAACAILMYFMPESPRYLLANNRKSEAMASLQFLRGPHTDVQEECSDIEEGLESQDQKLSFEELWTNASIYRPLKVGIGLMVFQQMSGINVFMFFSVSIFENAGFKEMSEYASVVIGGVQVVFTVLACIIIDRAGRRPLLIFAGAGMSISCLTFGWYFHAVAGGTPAASLSWLALGSLIVYIIAFSLGWGPVPMLVVSEIFPTKAKGTATGIAVFVNWFFGFVCTKYFANLQDMLGDAGSFWFFGVFCVAGFLFSWKYVPETRGKSLEDIELYFVGSKFIPARGV</sequence>
<feature type="transmembrane region" description="Helical" evidence="8">
    <location>
        <begin position="115"/>
        <end position="138"/>
    </location>
</feature>
<evidence type="ECO:0000256" key="4">
    <source>
        <dbReference type="ARBA" id="ARBA00022989"/>
    </source>
</evidence>
<feature type="transmembrane region" description="Helical" evidence="8">
    <location>
        <begin position="23"/>
        <end position="43"/>
    </location>
</feature>
<keyword evidence="2" id="KW-1003">Cell membrane</keyword>
<dbReference type="InterPro" id="IPR005829">
    <property type="entry name" value="Sugar_transporter_CS"/>
</dbReference>
<dbReference type="GO" id="GO:0005886">
    <property type="term" value="C:plasma membrane"/>
    <property type="evidence" value="ECO:0007669"/>
    <property type="project" value="UniProtKB-SubCell"/>
</dbReference>
<dbReference type="NCBIfam" id="TIGR00879">
    <property type="entry name" value="SP"/>
    <property type="match status" value="1"/>
</dbReference>
<feature type="transmembrane region" description="Helical" evidence="8">
    <location>
        <begin position="295"/>
        <end position="315"/>
    </location>
</feature>
<dbReference type="STRING" id="7574.A0A1S3IJD9"/>
<dbReference type="PROSITE" id="PS50850">
    <property type="entry name" value="MFS"/>
    <property type="match status" value="1"/>
</dbReference>
<protein>
    <submittedName>
        <fullName evidence="11">Solute carrier family 2, facilitated glucose transporter member 8</fullName>
    </submittedName>
</protein>
<dbReference type="InterPro" id="IPR003663">
    <property type="entry name" value="Sugar/inositol_transpt"/>
</dbReference>
<dbReference type="InParanoid" id="A0A1S3IJD9"/>